<dbReference type="CTD" id="177211"/>
<feature type="domain" description="WAPL" evidence="1">
    <location>
        <begin position="1"/>
        <end position="77"/>
    </location>
</feature>
<dbReference type="RefSeq" id="NP_001368334.1">
    <property type="nucleotide sequence ID" value="NM_001380189.1"/>
</dbReference>
<reference evidence="2 3" key="1">
    <citation type="journal article" date="1998" name="Science">
        <title>Genome sequence of the nematode C. elegans: a platform for investigating biology.</title>
        <authorList>
            <consortium name="The C. elegans sequencing consortium"/>
            <person name="Sulson J.E."/>
            <person name="Waterston R."/>
        </authorList>
    </citation>
    <scope>NUCLEOTIDE SEQUENCE [LARGE SCALE GENOMIC DNA]</scope>
    <source>
        <strain evidence="2 3">Bristol N2</strain>
    </source>
</reference>
<protein>
    <submittedName>
        <fullName evidence="2">WAPL domain-containing protein</fullName>
    </submittedName>
</protein>
<dbReference type="PeptideAtlas" id="U4PCH6"/>
<dbReference type="Gene3D" id="1.25.10.10">
    <property type="entry name" value="Leucine-rich Repeat Variant"/>
    <property type="match status" value="1"/>
</dbReference>
<dbReference type="EMBL" id="BX284604">
    <property type="protein sequence ID" value="CDH93434.1"/>
    <property type="molecule type" value="Genomic_DNA"/>
</dbReference>
<dbReference type="PROSITE" id="PS51271">
    <property type="entry name" value="WAPL"/>
    <property type="match status" value="1"/>
</dbReference>
<dbReference type="GeneID" id="177211"/>
<name>U4PCH6_CAEEL</name>
<dbReference type="InterPro" id="IPR039874">
    <property type="entry name" value="WAPL"/>
</dbReference>
<dbReference type="InterPro" id="IPR012502">
    <property type="entry name" value="WAPL_dom"/>
</dbReference>
<dbReference type="Proteomes" id="UP000001940">
    <property type="component" value="Chromosome IV"/>
</dbReference>
<accession>U4PCH6</accession>
<keyword evidence="5" id="KW-1267">Proteomics identification</keyword>
<dbReference type="AlphaFoldDB" id="U4PCH6"/>
<dbReference type="ExpressionAtlas" id="U4PCH6">
    <property type="expression patterns" value="baseline and differential"/>
</dbReference>
<evidence type="ECO:0000259" key="1">
    <source>
        <dbReference type="PROSITE" id="PS51271"/>
    </source>
</evidence>
<sequence length="102" mass="11817">MDRMDQVDVVHALQQVMNKASAHMEGSVIASYHALLVGFVLQQNEDHLDEVRKHLPGKNFQNMISQLKRLYDFTKATMAKRVESNSGFRAIERVIEYLERLE</sequence>
<proteinExistence type="evidence at protein level"/>
<evidence type="ECO:0007829" key="5">
    <source>
        <dbReference type="PeptideAtlas" id="U4PCH6"/>
    </source>
</evidence>
<dbReference type="PANTHER" id="PTHR22100">
    <property type="entry name" value="WINGS APART-LIKE PROTEIN HOMOLOG"/>
    <property type="match status" value="1"/>
</dbReference>
<dbReference type="AGR" id="WB:WBGene00019953"/>
<dbReference type="HOGENOM" id="CLU_371419_0_0_1"/>
<dbReference type="OrthoDB" id="78088at2759"/>
<organism evidence="2 3">
    <name type="scientific">Caenorhabditis elegans</name>
    <dbReference type="NCBI Taxonomy" id="6239"/>
    <lineage>
        <taxon>Eukaryota</taxon>
        <taxon>Metazoa</taxon>
        <taxon>Ecdysozoa</taxon>
        <taxon>Nematoda</taxon>
        <taxon>Chromadorea</taxon>
        <taxon>Rhabditida</taxon>
        <taxon>Rhabditina</taxon>
        <taxon>Rhabditomorpha</taxon>
        <taxon>Rhabditoidea</taxon>
        <taxon>Rhabditidae</taxon>
        <taxon>Peloderinae</taxon>
        <taxon>Caenorhabditis</taxon>
    </lineage>
</organism>
<dbReference type="InterPro" id="IPR011989">
    <property type="entry name" value="ARM-like"/>
</dbReference>
<evidence type="ECO:0000313" key="4">
    <source>
        <dbReference type="WormBase" id="R08C7.10e"/>
    </source>
</evidence>
<dbReference type="Bgee" id="WBGene00019953">
    <property type="expression patterns" value="Expressed in germ line (C elegans) and 4 other cell types or tissues"/>
</dbReference>
<dbReference type="PANTHER" id="PTHR22100:SF13">
    <property type="entry name" value="WINGS APART-LIKE PROTEIN HOMOLOG"/>
    <property type="match status" value="1"/>
</dbReference>
<gene>
    <name evidence="2 4" type="primary">wapl-1</name>
    <name evidence="2" type="ORF">CELE_R08C7.10</name>
    <name evidence="4" type="ORF">R08C7.10</name>
</gene>
<evidence type="ECO:0000313" key="3">
    <source>
        <dbReference type="Proteomes" id="UP000001940"/>
    </source>
</evidence>
<evidence type="ECO:0000313" key="2">
    <source>
        <dbReference type="EMBL" id="CDH93434.1"/>
    </source>
</evidence>
<keyword evidence="3" id="KW-1185">Reference proteome</keyword>
<dbReference type="SMR" id="U4PCH6"/>
<dbReference type="WormBase" id="R08C7.10e">
    <property type="protein sequence ID" value="CE49074"/>
    <property type="gene ID" value="WBGene00019953"/>
    <property type="gene designation" value="wapl-1"/>
</dbReference>